<sequence>MSEASSVVEPVKQLVGKYRSEFESVYDNVRQQSLELSNDLQQYAQQITEQLHAAEPQLKQQGKEIAQALQSMEPVEQVQNLKLLEQYSWIGVMQLAIFVSSTVSSYVLYPIVGLVLNGFSASVLCFALLPYLAYLHLSKLPLNATLDAQSMDKQARYQLLAFALVEGLLSGFVFASRHLDSMEPLAFLTSLGIALAAQVLSGLPSGNQRAVLLGGCVGAGLTMQLTLGFVLGQISASYVLLSLLYAGLAYSALQLQIDQKQASVNPHIAMLAFVVAALFVEALVVGLFGVSHASTVVPLAIKEQA</sequence>
<evidence type="ECO:0000256" key="1">
    <source>
        <dbReference type="SAM" id="Phobius"/>
    </source>
</evidence>
<evidence type="ECO:0000313" key="3">
    <source>
        <dbReference type="Proteomes" id="UP001201812"/>
    </source>
</evidence>
<feature type="transmembrane region" description="Helical" evidence="1">
    <location>
        <begin position="185"/>
        <end position="203"/>
    </location>
</feature>
<reference evidence="2" key="1">
    <citation type="submission" date="2022-01" db="EMBL/GenBank/DDBJ databases">
        <title>Genome Sequence Resource for Two Populations of Ditylenchus destructor, the Migratory Endoparasitic Phytonematode.</title>
        <authorList>
            <person name="Zhang H."/>
            <person name="Lin R."/>
            <person name="Xie B."/>
        </authorList>
    </citation>
    <scope>NUCLEOTIDE SEQUENCE</scope>
    <source>
        <strain evidence="2">BazhouSP</strain>
    </source>
</reference>
<dbReference type="Proteomes" id="UP001201812">
    <property type="component" value="Unassembled WGS sequence"/>
</dbReference>
<feature type="transmembrane region" description="Helical" evidence="1">
    <location>
        <begin position="87"/>
        <end position="109"/>
    </location>
</feature>
<dbReference type="InterPro" id="IPR008574">
    <property type="entry name" value="Nematodes_ZYG-11_interact"/>
</dbReference>
<organism evidence="2 3">
    <name type="scientific">Ditylenchus destructor</name>
    <dbReference type="NCBI Taxonomy" id="166010"/>
    <lineage>
        <taxon>Eukaryota</taxon>
        <taxon>Metazoa</taxon>
        <taxon>Ecdysozoa</taxon>
        <taxon>Nematoda</taxon>
        <taxon>Chromadorea</taxon>
        <taxon>Rhabditida</taxon>
        <taxon>Tylenchina</taxon>
        <taxon>Tylenchomorpha</taxon>
        <taxon>Sphaerularioidea</taxon>
        <taxon>Anguinidae</taxon>
        <taxon>Anguininae</taxon>
        <taxon>Ditylenchus</taxon>
    </lineage>
</organism>
<dbReference type="Pfam" id="PF05884">
    <property type="entry name" value="ZYG-11_interact"/>
    <property type="match status" value="1"/>
</dbReference>
<feature type="transmembrane region" description="Helical" evidence="1">
    <location>
        <begin position="115"/>
        <end position="137"/>
    </location>
</feature>
<feature type="transmembrane region" description="Helical" evidence="1">
    <location>
        <begin position="237"/>
        <end position="256"/>
    </location>
</feature>
<evidence type="ECO:0000313" key="2">
    <source>
        <dbReference type="EMBL" id="KAI1701455.1"/>
    </source>
</evidence>
<dbReference type="PANTHER" id="PTHR31176">
    <property type="entry name" value="MFS DOMAIN-CONTAINING PROTEIN-RELATED"/>
    <property type="match status" value="1"/>
</dbReference>
<protein>
    <submittedName>
        <fullName evidence="2">Interactor of ZYG-11 domain-containing protein</fullName>
    </submittedName>
</protein>
<keyword evidence="1" id="KW-0812">Transmembrane</keyword>
<name>A0AAD4MQ84_9BILA</name>
<proteinExistence type="predicted"/>
<accession>A0AAD4MQ84</accession>
<feature type="transmembrane region" description="Helical" evidence="1">
    <location>
        <begin position="157"/>
        <end position="179"/>
    </location>
</feature>
<feature type="transmembrane region" description="Helical" evidence="1">
    <location>
        <begin position="210"/>
        <end position="231"/>
    </location>
</feature>
<comment type="caution">
    <text evidence="2">The sequence shown here is derived from an EMBL/GenBank/DDBJ whole genome shotgun (WGS) entry which is preliminary data.</text>
</comment>
<keyword evidence="1" id="KW-0472">Membrane</keyword>
<feature type="transmembrane region" description="Helical" evidence="1">
    <location>
        <begin position="268"/>
        <end position="290"/>
    </location>
</feature>
<dbReference type="EMBL" id="JAKKPZ010000118">
    <property type="protein sequence ID" value="KAI1701455.1"/>
    <property type="molecule type" value="Genomic_DNA"/>
</dbReference>
<keyword evidence="3" id="KW-1185">Reference proteome</keyword>
<dbReference type="AlphaFoldDB" id="A0AAD4MQ84"/>
<keyword evidence="1" id="KW-1133">Transmembrane helix</keyword>
<gene>
    <name evidence="2" type="ORF">DdX_16064</name>
</gene>
<dbReference type="PANTHER" id="PTHR31176:SF1">
    <property type="entry name" value="MFS DOMAIN-CONTAINING PROTEIN-RELATED"/>
    <property type="match status" value="1"/>
</dbReference>